<keyword evidence="10" id="KW-1185">Reference proteome</keyword>
<dbReference type="PANTHER" id="PTHR11567:SF211">
    <property type="entry name" value="PROSTATIC ACID PHOSPHATASE"/>
    <property type="match status" value="1"/>
</dbReference>
<gene>
    <name evidence="9" type="ORF">LOTGIDRAFT_139839</name>
</gene>
<dbReference type="PANTHER" id="PTHR11567">
    <property type="entry name" value="ACID PHOSPHATASE-RELATED"/>
    <property type="match status" value="1"/>
</dbReference>
<dbReference type="RefSeq" id="XP_009048142.1">
    <property type="nucleotide sequence ID" value="XM_009049894.1"/>
</dbReference>
<dbReference type="PROSITE" id="PS00778">
    <property type="entry name" value="HIS_ACID_PHOSPHAT_2"/>
    <property type="match status" value="1"/>
</dbReference>
<dbReference type="OrthoDB" id="5821688at2759"/>
<keyword evidence="6" id="KW-1015">Disulfide bond</keyword>
<reference evidence="9 10" key="1">
    <citation type="journal article" date="2013" name="Nature">
        <title>Insights into bilaterian evolution from three spiralian genomes.</title>
        <authorList>
            <person name="Simakov O."/>
            <person name="Marletaz F."/>
            <person name="Cho S.J."/>
            <person name="Edsinger-Gonzales E."/>
            <person name="Havlak P."/>
            <person name="Hellsten U."/>
            <person name="Kuo D.H."/>
            <person name="Larsson T."/>
            <person name="Lv J."/>
            <person name="Arendt D."/>
            <person name="Savage R."/>
            <person name="Osoegawa K."/>
            <person name="de Jong P."/>
            <person name="Grimwood J."/>
            <person name="Chapman J.A."/>
            <person name="Shapiro H."/>
            <person name="Aerts A."/>
            <person name="Otillar R.P."/>
            <person name="Terry A.Y."/>
            <person name="Boore J.L."/>
            <person name="Grigoriev I.V."/>
            <person name="Lindberg D.R."/>
            <person name="Seaver E.C."/>
            <person name="Weisblat D.A."/>
            <person name="Putnam N.H."/>
            <person name="Rokhsar D.S."/>
        </authorList>
    </citation>
    <scope>NUCLEOTIDE SEQUENCE [LARGE SCALE GENOMIC DNA]</scope>
</reference>
<comment type="catalytic activity">
    <reaction evidence="1">
        <text>a phosphate monoester + H2O = an alcohol + phosphate</text>
        <dbReference type="Rhea" id="RHEA:15017"/>
        <dbReference type="ChEBI" id="CHEBI:15377"/>
        <dbReference type="ChEBI" id="CHEBI:30879"/>
        <dbReference type="ChEBI" id="CHEBI:43474"/>
        <dbReference type="ChEBI" id="CHEBI:67140"/>
        <dbReference type="EC" id="3.1.3.2"/>
    </reaction>
</comment>
<sequence>MFRLILSYYLLFLAQLSLSTNLSTLRLVNVLWRHGDRSPVMAFPTDPNTASSWPQGFGYLSEIGIRQHYHLGKYLRDRYDGYLNKTFLQSEIYINSSNVDRCLMSAYSNMAGLFPPYGWQEWKENLTWQPIPVHTIPEPLDNMLAIQADCPKYTQLYQKSLKSAEVLKEENENKDFYAFVSKMSGVKHEAINNIWAIADSLFCEKNHNKTWAPWVNETIYQKLLRLETWGFELLFKGPIESRLKGGKFIDNMQAKVMKATTSFSQKVMFYSGHDTTVAALLNALQVFNKISPPYTAAVIMELHEKNNNYSVNLFYKNNTYPEPTSLHKLSIPDCQFDCPLDQFIKLTKDRVPVDWHAECRIDDPNSPNSANISNGGLFKICLSFLLYICLYYNSV</sequence>
<dbReference type="Pfam" id="PF00328">
    <property type="entry name" value="His_Phos_2"/>
    <property type="match status" value="1"/>
</dbReference>
<keyword evidence="4 8" id="KW-0732">Signal</keyword>
<dbReference type="HOGENOM" id="CLU_030431_1_1_1"/>
<dbReference type="InterPro" id="IPR029033">
    <property type="entry name" value="His_PPase_superfam"/>
</dbReference>
<dbReference type="STRING" id="225164.V4AB24"/>
<evidence type="ECO:0000313" key="10">
    <source>
        <dbReference type="Proteomes" id="UP000030746"/>
    </source>
</evidence>
<keyword evidence="7" id="KW-0325">Glycoprotein</keyword>
<dbReference type="GeneID" id="20234237"/>
<dbReference type="OMA" id="PRDKKVW"/>
<dbReference type="EMBL" id="KB200522">
    <property type="protein sequence ID" value="ESP01199.1"/>
    <property type="molecule type" value="Genomic_DNA"/>
</dbReference>
<dbReference type="KEGG" id="lgi:LOTGIDRAFT_139839"/>
<dbReference type="CDD" id="cd07061">
    <property type="entry name" value="HP_HAP_like"/>
    <property type="match status" value="1"/>
</dbReference>
<keyword evidence="5" id="KW-0378">Hydrolase</keyword>
<evidence type="ECO:0000256" key="2">
    <source>
        <dbReference type="ARBA" id="ARBA00005375"/>
    </source>
</evidence>
<dbReference type="PROSITE" id="PS00616">
    <property type="entry name" value="HIS_ACID_PHOSPHAT_1"/>
    <property type="match status" value="1"/>
</dbReference>
<dbReference type="InterPro" id="IPR000560">
    <property type="entry name" value="His_Pase_clade-2"/>
</dbReference>
<accession>V4AB24</accession>
<comment type="similarity">
    <text evidence="2">Belongs to the histidine acid phosphatase family.</text>
</comment>
<name>V4AB24_LOTGI</name>
<evidence type="ECO:0000256" key="5">
    <source>
        <dbReference type="ARBA" id="ARBA00022801"/>
    </source>
</evidence>
<dbReference type="Gene3D" id="3.40.50.1240">
    <property type="entry name" value="Phosphoglycerate mutase-like"/>
    <property type="match status" value="1"/>
</dbReference>
<evidence type="ECO:0000256" key="1">
    <source>
        <dbReference type="ARBA" id="ARBA00000032"/>
    </source>
</evidence>
<dbReference type="SUPFAM" id="SSF53254">
    <property type="entry name" value="Phosphoglycerate mutase-like"/>
    <property type="match status" value="1"/>
</dbReference>
<dbReference type="InterPro" id="IPR033379">
    <property type="entry name" value="Acid_Pase_AS"/>
</dbReference>
<dbReference type="InterPro" id="IPR050645">
    <property type="entry name" value="Histidine_acid_phosphatase"/>
</dbReference>
<feature type="signal peptide" evidence="8">
    <location>
        <begin position="1"/>
        <end position="19"/>
    </location>
</feature>
<evidence type="ECO:0000256" key="6">
    <source>
        <dbReference type="ARBA" id="ARBA00023157"/>
    </source>
</evidence>
<dbReference type="CTD" id="20234237"/>
<evidence type="ECO:0000256" key="7">
    <source>
        <dbReference type="ARBA" id="ARBA00023180"/>
    </source>
</evidence>
<evidence type="ECO:0000256" key="3">
    <source>
        <dbReference type="ARBA" id="ARBA00012646"/>
    </source>
</evidence>
<dbReference type="EC" id="3.1.3.2" evidence="3"/>
<dbReference type="AlphaFoldDB" id="V4AB24"/>
<dbReference type="Proteomes" id="UP000030746">
    <property type="component" value="Unassembled WGS sequence"/>
</dbReference>
<protein>
    <recommendedName>
        <fullName evidence="3">acid phosphatase</fullName>
        <ecNumber evidence="3">3.1.3.2</ecNumber>
    </recommendedName>
</protein>
<evidence type="ECO:0000256" key="8">
    <source>
        <dbReference type="SAM" id="SignalP"/>
    </source>
</evidence>
<feature type="chain" id="PRO_5004716516" description="acid phosphatase" evidence="8">
    <location>
        <begin position="20"/>
        <end position="395"/>
    </location>
</feature>
<organism evidence="9 10">
    <name type="scientific">Lottia gigantea</name>
    <name type="common">Giant owl limpet</name>
    <dbReference type="NCBI Taxonomy" id="225164"/>
    <lineage>
        <taxon>Eukaryota</taxon>
        <taxon>Metazoa</taxon>
        <taxon>Spiralia</taxon>
        <taxon>Lophotrochozoa</taxon>
        <taxon>Mollusca</taxon>
        <taxon>Gastropoda</taxon>
        <taxon>Patellogastropoda</taxon>
        <taxon>Lottioidea</taxon>
        <taxon>Lottiidae</taxon>
        <taxon>Lottia</taxon>
    </lineage>
</organism>
<evidence type="ECO:0000256" key="4">
    <source>
        <dbReference type="ARBA" id="ARBA00022729"/>
    </source>
</evidence>
<proteinExistence type="inferred from homology"/>
<dbReference type="GO" id="GO:0003993">
    <property type="term" value="F:acid phosphatase activity"/>
    <property type="evidence" value="ECO:0007669"/>
    <property type="project" value="UniProtKB-EC"/>
</dbReference>
<evidence type="ECO:0000313" key="9">
    <source>
        <dbReference type="EMBL" id="ESP01199.1"/>
    </source>
</evidence>